<proteinExistence type="predicted"/>
<reference evidence="1" key="1">
    <citation type="submission" date="2021-06" db="EMBL/GenBank/DDBJ databases">
        <authorList>
            <person name="Ellington A.J."/>
            <person name="Bryan N.C."/>
            <person name="Christner B.C."/>
            <person name="Reisch C.R."/>
        </authorList>
    </citation>
    <scope>NUCLEOTIDE SEQUENCE</scope>
    <source>
        <strain evidence="1">L6-1</strain>
    </source>
</reference>
<evidence type="ECO:0000313" key="2">
    <source>
        <dbReference type="Proteomes" id="UP000681794"/>
    </source>
</evidence>
<organism evidence="1 2">
    <name type="scientific">Curtobacterium aetherium</name>
    <dbReference type="NCBI Taxonomy" id="2841594"/>
    <lineage>
        <taxon>Bacteria</taxon>
        <taxon>Bacillati</taxon>
        <taxon>Actinomycetota</taxon>
        <taxon>Actinomycetes</taxon>
        <taxon>Micrococcales</taxon>
        <taxon>Microbacteriaceae</taxon>
        <taxon>Curtobacterium</taxon>
    </lineage>
</organism>
<evidence type="ECO:0000313" key="1">
    <source>
        <dbReference type="EMBL" id="QWS34153.1"/>
    </source>
</evidence>
<gene>
    <name evidence="1" type="ORF">KM842_02875</name>
</gene>
<name>A0ACD1E5G7_9MICO</name>
<dbReference type="Proteomes" id="UP000681794">
    <property type="component" value="Chromosome"/>
</dbReference>
<sequence length="50" mass="5233">MTIDRWGSTAHPTLVGCGGAATHSISLSVADDQYGVRALSRCFPGDPDEL</sequence>
<protein>
    <submittedName>
        <fullName evidence="1">Uncharacterized protein</fullName>
    </submittedName>
</protein>
<dbReference type="EMBL" id="CP076544">
    <property type="protein sequence ID" value="QWS34153.1"/>
    <property type="molecule type" value="Genomic_DNA"/>
</dbReference>
<accession>A0ACD1E5G7</accession>
<keyword evidence="2" id="KW-1185">Reference proteome</keyword>